<comment type="caution">
    <text evidence="1">The sequence shown here is derived from an EMBL/GenBank/DDBJ whole genome shotgun (WGS) entry which is preliminary data.</text>
</comment>
<name>A0A4R2FH82_9GAMM</name>
<organism evidence="1 2">
    <name type="scientific">Shewanella fodinae</name>
    <dbReference type="NCBI Taxonomy" id="552357"/>
    <lineage>
        <taxon>Bacteria</taxon>
        <taxon>Pseudomonadati</taxon>
        <taxon>Pseudomonadota</taxon>
        <taxon>Gammaproteobacteria</taxon>
        <taxon>Alteromonadales</taxon>
        <taxon>Shewanellaceae</taxon>
        <taxon>Shewanella</taxon>
    </lineage>
</organism>
<reference evidence="1 2" key="1">
    <citation type="submission" date="2019-03" db="EMBL/GenBank/DDBJ databases">
        <title>Freshwater and sediment microbial communities from various areas in North America, analyzing microbe dynamics in response to fracking.</title>
        <authorList>
            <person name="Lamendella R."/>
        </authorList>
    </citation>
    <scope>NUCLEOTIDE SEQUENCE [LARGE SCALE GENOMIC DNA]</scope>
    <source>
        <strain evidence="1 2">74A</strain>
    </source>
</reference>
<gene>
    <name evidence="1" type="ORF">EDC91_10729</name>
</gene>
<sequence>MPLPTEQYLSVPIPESLYLALAQHSPTGVASNIVRILSEHLANKDEHYRQEYNNEGSFQWAQLTLPHKTQLRTKYYGKYLVADIINGKLIWNSKSYLSVSELINTMRGGTRNNAWRCTEIKYPNDSNWLLADRLRHSETKRFLSDAQ</sequence>
<proteinExistence type="predicted"/>
<dbReference type="AlphaFoldDB" id="A0A4R2FH82"/>
<accession>A0A4R2FH82</accession>
<dbReference type="RefSeq" id="WP_133038443.1">
    <property type="nucleotide sequence ID" value="NZ_SLWF01000007.1"/>
</dbReference>
<dbReference type="OrthoDB" id="9151776at2"/>
<dbReference type="EMBL" id="SLWF01000007">
    <property type="protein sequence ID" value="TCN86279.1"/>
    <property type="molecule type" value="Genomic_DNA"/>
</dbReference>
<evidence type="ECO:0000313" key="2">
    <source>
        <dbReference type="Proteomes" id="UP000294832"/>
    </source>
</evidence>
<keyword evidence="2" id="KW-1185">Reference proteome</keyword>
<protein>
    <submittedName>
        <fullName evidence="1">Uncharacterized protein</fullName>
    </submittedName>
</protein>
<dbReference type="Proteomes" id="UP000294832">
    <property type="component" value="Unassembled WGS sequence"/>
</dbReference>
<evidence type="ECO:0000313" key="1">
    <source>
        <dbReference type="EMBL" id="TCN86279.1"/>
    </source>
</evidence>